<dbReference type="InterPro" id="IPR018660">
    <property type="entry name" value="MliC"/>
</dbReference>
<dbReference type="InterPro" id="IPR053147">
    <property type="entry name" value="Hsp_HslJ-like"/>
</dbReference>
<reference evidence="9" key="1">
    <citation type="submission" date="2016-10" db="EMBL/GenBank/DDBJ databases">
        <authorList>
            <person name="Varghese N."/>
            <person name="Submissions S."/>
        </authorList>
    </citation>
    <scope>NUCLEOTIDE SEQUENCE [LARGE SCALE GENOMIC DNA]</scope>
    <source>
        <strain evidence="9">CGMCC 1.7061</strain>
    </source>
</reference>
<evidence type="ECO:0000256" key="3">
    <source>
        <dbReference type="ARBA" id="ARBA00023139"/>
    </source>
</evidence>
<feature type="domain" description="DUF306" evidence="6">
    <location>
        <begin position="209"/>
        <end position="311"/>
    </location>
</feature>
<keyword evidence="2" id="KW-0472">Membrane</keyword>
<evidence type="ECO:0000256" key="2">
    <source>
        <dbReference type="ARBA" id="ARBA00023136"/>
    </source>
</evidence>
<feature type="domain" description="C-type lysozyme inhibitor" evidence="7">
    <location>
        <begin position="38"/>
        <end position="98"/>
    </location>
</feature>
<evidence type="ECO:0000313" key="9">
    <source>
        <dbReference type="Proteomes" id="UP000198519"/>
    </source>
</evidence>
<protein>
    <submittedName>
        <fullName evidence="8">Heat shock protein HslJ</fullName>
    </submittedName>
</protein>
<dbReference type="SUPFAM" id="SSF141488">
    <property type="entry name" value="YdhA-like"/>
    <property type="match status" value="1"/>
</dbReference>
<dbReference type="InterPro" id="IPR005184">
    <property type="entry name" value="DUF306_Meta_HslJ"/>
</dbReference>
<dbReference type="PANTHER" id="PTHR35535:SF1">
    <property type="entry name" value="HEAT SHOCK PROTEIN HSLJ"/>
    <property type="match status" value="1"/>
</dbReference>
<proteinExistence type="predicted"/>
<feature type="chain" id="PRO_5011612892" evidence="5">
    <location>
        <begin position="23"/>
        <end position="321"/>
    </location>
</feature>
<dbReference type="InterPro" id="IPR038670">
    <property type="entry name" value="HslJ-like_sf"/>
</dbReference>
<accession>A0A1I4L2L3</accession>
<dbReference type="Pfam" id="PF03724">
    <property type="entry name" value="META"/>
    <property type="match status" value="1"/>
</dbReference>
<dbReference type="RefSeq" id="WP_175481809.1">
    <property type="nucleotide sequence ID" value="NZ_FOUE01000001.1"/>
</dbReference>
<keyword evidence="3" id="KW-0564">Palmitate</keyword>
<sequence length="321" mass="33585">MKTAAWCAGVALTTMAGLSGCAYLGGSGTAPATAALACGQLDITVNYRGDGATLAVGDEQYSLVQVPAASGAKYQGDEDPEIQLWNKGNVTMLSVGNQSWPQCVPQGTIAEPFTARGNEPFWHVAVDGGQLSLKRMGADEVGPAGYEVASSNVTGQTLKATLNGQAVILETAPQLCRDSMSGMAYPHQARLSIDGEKLAGCAGDPALLLQGVEWVVEDIDNGGIIDRSRVTINFLPENRVAGRASCNSFMGGYQLTGEGLTFGQAATTMMACAPALMNQERKFLEVLGNVQRFDISRTGALILQTGDGRTLRAYGAQSLKP</sequence>
<dbReference type="Gene3D" id="2.40.128.270">
    <property type="match status" value="1"/>
</dbReference>
<dbReference type="EMBL" id="FOUE01000001">
    <property type="protein sequence ID" value="SFL85214.1"/>
    <property type="molecule type" value="Genomic_DNA"/>
</dbReference>
<organism evidence="8 9">
    <name type="scientific">Marinobacter zhejiangensis</name>
    <dbReference type="NCBI Taxonomy" id="488535"/>
    <lineage>
        <taxon>Bacteria</taxon>
        <taxon>Pseudomonadati</taxon>
        <taxon>Pseudomonadota</taxon>
        <taxon>Gammaproteobacteria</taxon>
        <taxon>Pseudomonadales</taxon>
        <taxon>Marinobacteraceae</taxon>
        <taxon>Marinobacter</taxon>
    </lineage>
</organism>
<name>A0A1I4L2L3_9GAMM</name>
<evidence type="ECO:0000313" key="8">
    <source>
        <dbReference type="EMBL" id="SFL85214.1"/>
    </source>
</evidence>
<evidence type="ECO:0000256" key="5">
    <source>
        <dbReference type="SAM" id="SignalP"/>
    </source>
</evidence>
<evidence type="ECO:0000256" key="1">
    <source>
        <dbReference type="ARBA" id="ARBA00022729"/>
    </source>
</evidence>
<dbReference type="InterPro" id="IPR036328">
    <property type="entry name" value="MliC_sf"/>
</dbReference>
<keyword evidence="9" id="KW-1185">Reference proteome</keyword>
<keyword evidence="8" id="KW-0346">Stress response</keyword>
<keyword evidence="1 5" id="KW-0732">Signal</keyword>
<evidence type="ECO:0000256" key="4">
    <source>
        <dbReference type="ARBA" id="ARBA00023288"/>
    </source>
</evidence>
<dbReference type="Gene3D" id="2.40.128.200">
    <property type="match status" value="1"/>
</dbReference>
<dbReference type="Proteomes" id="UP000198519">
    <property type="component" value="Unassembled WGS sequence"/>
</dbReference>
<gene>
    <name evidence="8" type="ORF">SAMN04487963_0225</name>
</gene>
<evidence type="ECO:0000259" key="7">
    <source>
        <dbReference type="Pfam" id="PF09864"/>
    </source>
</evidence>
<dbReference type="STRING" id="488535.SAMN04487963_0225"/>
<dbReference type="PROSITE" id="PS51257">
    <property type="entry name" value="PROKAR_LIPOPROTEIN"/>
    <property type="match status" value="1"/>
</dbReference>
<dbReference type="AlphaFoldDB" id="A0A1I4L2L3"/>
<keyword evidence="4" id="KW-0449">Lipoprotein</keyword>
<dbReference type="Pfam" id="PF09864">
    <property type="entry name" value="MliC"/>
    <property type="match status" value="1"/>
</dbReference>
<dbReference type="PANTHER" id="PTHR35535">
    <property type="entry name" value="HEAT SHOCK PROTEIN HSLJ"/>
    <property type="match status" value="1"/>
</dbReference>
<feature type="signal peptide" evidence="5">
    <location>
        <begin position="1"/>
        <end position="22"/>
    </location>
</feature>
<evidence type="ECO:0000259" key="6">
    <source>
        <dbReference type="Pfam" id="PF03724"/>
    </source>
</evidence>